<evidence type="ECO:0008006" key="4">
    <source>
        <dbReference type="Google" id="ProtNLM"/>
    </source>
</evidence>
<dbReference type="EMBL" id="BRXS01000004">
    <property type="protein sequence ID" value="GLC26594.1"/>
    <property type="molecule type" value="Genomic_DNA"/>
</dbReference>
<gene>
    <name evidence="2" type="ORF">rosag_31070</name>
</gene>
<reference evidence="2" key="1">
    <citation type="submission" date="2022-08" db="EMBL/GenBank/DDBJ databases">
        <title>Draft genome sequencing of Roseisolibacter agri AW1220.</title>
        <authorList>
            <person name="Tobiishi Y."/>
            <person name="Tonouchi A."/>
        </authorList>
    </citation>
    <scope>NUCLEOTIDE SEQUENCE</scope>
    <source>
        <strain evidence="2">AW1220</strain>
    </source>
</reference>
<organism evidence="2 3">
    <name type="scientific">Roseisolibacter agri</name>
    <dbReference type="NCBI Taxonomy" id="2014610"/>
    <lineage>
        <taxon>Bacteria</taxon>
        <taxon>Pseudomonadati</taxon>
        <taxon>Gemmatimonadota</taxon>
        <taxon>Gemmatimonadia</taxon>
        <taxon>Gemmatimonadales</taxon>
        <taxon>Gemmatimonadaceae</taxon>
        <taxon>Roseisolibacter</taxon>
    </lineage>
</organism>
<comment type="caution">
    <text evidence="2">The sequence shown here is derived from an EMBL/GenBank/DDBJ whole genome shotgun (WGS) entry which is preliminary data.</text>
</comment>
<dbReference type="AlphaFoldDB" id="A0AA37VFB3"/>
<keyword evidence="1" id="KW-0472">Membrane</keyword>
<proteinExistence type="predicted"/>
<evidence type="ECO:0000313" key="2">
    <source>
        <dbReference type="EMBL" id="GLC26594.1"/>
    </source>
</evidence>
<keyword evidence="3" id="KW-1185">Reference proteome</keyword>
<dbReference type="RefSeq" id="WP_284351044.1">
    <property type="nucleotide sequence ID" value="NZ_BRXS01000004.1"/>
</dbReference>
<dbReference type="Proteomes" id="UP001161325">
    <property type="component" value="Unassembled WGS sequence"/>
</dbReference>
<feature type="transmembrane region" description="Helical" evidence="1">
    <location>
        <begin position="12"/>
        <end position="33"/>
    </location>
</feature>
<accession>A0AA37VFB3</accession>
<keyword evidence="1" id="KW-0812">Transmembrane</keyword>
<evidence type="ECO:0000256" key="1">
    <source>
        <dbReference type="SAM" id="Phobius"/>
    </source>
</evidence>
<keyword evidence="1" id="KW-1133">Transmembrane helix</keyword>
<sequence>MDEDREGVDLLIAALLGAAVGAGVGLLASRVLAPEEPAMVRGARRVHKTASRAFRDVPSVHDASSAVSGFVSAARDRVEEAIERELRQMRRAMRRRRRELGI</sequence>
<evidence type="ECO:0000313" key="3">
    <source>
        <dbReference type="Proteomes" id="UP001161325"/>
    </source>
</evidence>
<protein>
    <recommendedName>
        <fullName evidence="4">YtxH-like protein</fullName>
    </recommendedName>
</protein>
<name>A0AA37VFB3_9BACT</name>